<name>A0A151GR62_DRECN</name>
<proteinExistence type="inferred from homology"/>
<evidence type="ECO:0000259" key="6">
    <source>
        <dbReference type="Pfam" id="PF23276"/>
    </source>
</evidence>
<protein>
    <submittedName>
        <fullName evidence="7">Pentatricopeptide repeat protein</fullName>
    </submittedName>
</protein>
<accession>A0A151GR62</accession>
<dbReference type="Gene3D" id="1.25.40.10">
    <property type="entry name" value="Tetratricopeptide repeat domain"/>
    <property type="match status" value="2"/>
</dbReference>
<dbReference type="Pfam" id="PF23276">
    <property type="entry name" value="TPR_24"/>
    <property type="match status" value="1"/>
</dbReference>
<evidence type="ECO:0000313" key="8">
    <source>
        <dbReference type="Proteomes" id="UP000076580"/>
    </source>
</evidence>
<evidence type="ECO:0000256" key="2">
    <source>
        <dbReference type="ARBA" id="ARBA00022737"/>
    </source>
</evidence>
<evidence type="ECO:0000256" key="4">
    <source>
        <dbReference type="ARBA" id="ARBA00044511"/>
    </source>
</evidence>
<feature type="compositionally biased region" description="Low complexity" evidence="5">
    <location>
        <begin position="66"/>
        <end position="78"/>
    </location>
</feature>
<dbReference type="STRING" id="98403.A0A151GR62"/>
<dbReference type="RefSeq" id="XP_040658966.1">
    <property type="nucleotide sequence ID" value="XM_040798083.1"/>
</dbReference>
<feature type="domain" description="Pentatricopeptide repeat-containing protein-mitochondrial" evidence="6">
    <location>
        <begin position="331"/>
        <end position="460"/>
    </location>
</feature>
<comment type="caution">
    <text evidence="7">The sequence shown here is derived from an EMBL/GenBank/DDBJ whole genome shotgun (WGS) entry which is preliminary data.</text>
</comment>
<organism evidence="7 8">
    <name type="scientific">Drechmeria coniospora</name>
    <name type="common">Nematophagous fungus</name>
    <name type="synonym">Meria coniospora</name>
    <dbReference type="NCBI Taxonomy" id="98403"/>
    <lineage>
        <taxon>Eukaryota</taxon>
        <taxon>Fungi</taxon>
        <taxon>Dikarya</taxon>
        <taxon>Ascomycota</taxon>
        <taxon>Pezizomycotina</taxon>
        <taxon>Sordariomycetes</taxon>
        <taxon>Hypocreomycetidae</taxon>
        <taxon>Hypocreales</taxon>
        <taxon>Ophiocordycipitaceae</taxon>
        <taxon>Drechmeria</taxon>
    </lineage>
</organism>
<dbReference type="EMBL" id="LAYC01000001">
    <property type="protein sequence ID" value="KYK59614.1"/>
    <property type="molecule type" value="Genomic_DNA"/>
</dbReference>
<feature type="region of interest" description="Disordered" evidence="5">
    <location>
        <begin position="60"/>
        <end position="104"/>
    </location>
</feature>
<dbReference type="GeneID" id="63713389"/>
<comment type="function">
    <text evidence="3">Regulates mitochondrial small subunit maturation by controlling 15S rRNA 5'-end processing. Localizes to the 5' precursor of the 15S rRNA in a position that is subsequently occupied by mS47 in the mature yeast mtSSU. Uses structure and sequence-specific RNA recognition, binding to a single-stranded region of the precursor and specifically recognizing bases -6 to -1. The exchange of Ccm1 for mS47 is coupled to the irreversible removal of precursor rRNA that is accompanied by conformational changes of the mitoribosomal proteins uS5m and mS26. These conformational changes signal completion of 5'-end rRNA processing through protection of the mature 5'-end of the 15S rRNA and stabilization of mS47. The removal of the 5' precursor together with the dissociation of Ccm1 may be catalyzed by the 5'-3' exoribonuclease Pet127. Involved in the specific removal of group I introns in mitochondrial encoded transcripts.</text>
</comment>
<dbReference type="InterPro" id="IPR057027">
    <property type="entry name" value="TPR_mt"/>
</dbReference>
<dbReference type="Pfam" id="PF01535">
    <property type="entry name" value="PPR"/>
    <property type="match status" value="1"/>
</dbReference>
<dbReference type="AlphaFoldDB" id="A0A151GR62"/>
<evidence type="ECO:0000256" key="1">
    <source>
        <dbReference type="ARBA" id="ARBA00006192"/>
    </source>
</evidence>
<reference evidence="7 8" key="1">
    <citation type="journal article" date="2016" name="Sci. Rep.">
        <title>Insights into Adaptations to a Near-Obligate Nematode Endoparasitic Lifestyle from the Finished Genome of Drechmeria coniospora.</title>
        <authorList>
            <person name="Zhang L."/>
            <person name="Zhou Z."/>
            <person name="Guo Q."/>
            <person name="Fokkens L."/>
            <person name="Miskei M."/>
            <person name="Pocsi I."/>
            <person name="Zhang W."/>
            <person name="Chen M."/>
            <person name="Wang L."/>
            <person name="Sun Y."/>
            <person name="Donzelli B.G."/>
            <person name="Gibson D.M."/>
            <person name="Nelson D.R."/>
            <person name="Luo J.G."/>
            <person name="Rep M."/>
            <person name="Liu H."/>
            <person name="Yang S."/>
            <person name="Wang J."/>
            <person name="Krasnoff S.B."/>
            <person name="Xu Y."/>
            <person name="Molnar I."/>
            <person name="Lin M."/>
        </authorList>
    </citation>
    <scope>NUCLEOTIDE SEQUENCE [LARGE SCALE GENOMIC DNA]</scope>
    <source>
        <strain evidence="7 8">ARSEF 6962</strain>
    </source>
</reference>
<dbReference type="InterPro" id="IPR011990">
    <property type="entry name" value="TPR-like_helical_dom_sf"/>
</dbReference>
<keyword evidence="2" id="KW-0677">Repeat</keyword>
<dbReference type="InParanoid" id="A0A151GR62"/>
<evidence type="ECO:0000256" key="5">
    <source>
        <dbReference type="SAM" id="MobiDB-lite"/>
    </source>
</evidence>
<dbReference type="PANTHER" id="PTHR47447:SF23">
    <property type="entry name" value="PENTACOTRIPEPTIDE-REPEAT REGION OF PRORP DOMAIN-CONTAINING PROTEIN"/>
    <property type="match status" value="1"/>
</dbReference>
<gene>
    <name evidence="7" type="ORF">DCS_00746</name>
</gene>
<comment type="subunit">
    <text evidence="4">Binds to mitochondrial small subunit 15S rRNA.</text>
</comment>
<evidence type="ECO:0000256" key="3">
    <source>
        <dbReference type="ARBA" id="ARBA00044493"/>
    </source>
</evidence>
<dbReference type="Proteomes" id="UP000076580">
    <property type="component" value="Chromosome 01"/>
</dbReference>
<keyword evidence="8" id="KW-1185">Reference proteome</keyword>
<dbReference type="PANTHER" id="PTHR47447">
    <property type="entry name" value="OS03G0856100 PROTEIN"/>
    <property type="match status" value="1"/>
</dbReference>
<dbReference type="InterPro" id="IPR002885">
    <property type="entry name" value="PPR_rpt"/>
</dbReference>
<comment type="similarity">
    <text evidence="1">Belongs to the CCM1 family.</text>
</comment>
<sequence length="608" mass="66832">MRVSQWMYDGLRHGLCPAAHRIALRHADASAHPMLAHPIHDVHTRLRQRRRYAATPIRTGGTVDMAGAGSATATRSAAPHGAPGRRSAWEDRLLGPTSPTEATLMGSPVEDIIGALLAMRDPRGWSYHGQDIDRHGRIIQLVRHLLEVRGQPASPLLYECIMDAMIEPKGSAKGMRRLLDDISVLGMKPTEAMCRSALAVLANHPDYVLRQSILAVMQEFWFTVDTSSRQSVVLGLLRDGQYELAYARLLEKESPVEGWTYDIFIMVFGKLGFVDEMMQLLRRRKMLLPSDGAVPRLLHYALDVCSRYFHHAGTVYCWNGTVKGSPLQVPDGIVENVLATAARHGDASLATEALDMIAQRTRVLAYHYEAVAESFVKSGDMVGALRVLCIMKGNGICIGRGNTRAMHAAMRRKPKLIGDVESALRSLDIGGQAPAAVVDLVLEATAEIHGGERAMDLYGDVVHLCGEPAGARAMQALIMHSRDGETRNRLMQDYMRNVTEEDDPVRYPREYARLISACAEAGQMDLAFRFAAQAVSASASSATGEQELTWVKALVEQAVACEDGRIWDVVDKLSSIETRSTVQRVLQQSRLARRAAQRKEVGAASAKS</sequence>
<evidence type="ECO:0000313" key="7">
    <source>
        <dbReference type="EMBL" id="KYK59614.1"/>
    </source>
</evidence>